<organism evidence="1 2">
    <name type="scientific">Bauhinia variegata</name>
    <name type="common">Purple orchid tree</name>
    <name type="synonym">Phanera variegata</name>
    <dbReference type="NCBI Taxonomy" id="167791"/>
    <lineage>
        <taxon>Eukaryota</taxon>
        <taxon>Viridiplantae</taxon>
        <taxon>Streptophyta</taxon>
        <taxon>Embryophyta</taxon>
        <taxon>Tracheophyta</taxon>
        <taxon>Spermatophyta</taxon>
        <taxon>Magnoliopsida</taxon>
        <taxon>eudicotyledons</taxon>
        <taxon>Gunneridae</taxon>
        <taxon>Pentapetalae</taxon>
        <taxon>rosids</taxon>
        <taxon>fabids</taxon>
        <taxon>Fabales</taxon>
        <taxon>Fabaceae</taxon>
        <taxon>Cercidoideae</taxon>
        <taxon>Cercideae</taxon>
        <taxon>Bauhiniinae</taxon>
        <taxon>Bauhinia</taxon>
    </lineage>
</organism>
<evidence type="ECO:0000313" key="1">
    <source>
        <dbReference type="EMBL" id="KAI4357762.1"/>
    </source>
</evidence>
<sequence>MIPVYMFVFLMLSFLIQLSAEKGEGNGNQGNCPPSFDCGYLEKIQFPFTKVEQPNCGIFAIQNCDDPLKFKVIQLRNQGRQFVVVHVGQSSSYSITIRDDDFYKSLQSRSCNVLSHNYTLPISSPLASFQISYNAIMFSCDRTLDVKTPASLGILNYSCNHYTIYYGPLINVSLRSFTTCSMIKLPIKDLPDANDPFTFVTAEIDVAVTLSLDCTNYHNKKGHCQFDQNEKFYCVEGDKRSDLKAKLGLAIGLPSILVIGLLCLLAYKRKCVPSDTNIASRHTKAYPYSNIDPESGGVYFGVPLFSYKELQEATNNFDSNRKLGNGAFGTVYYGELLDGREVAIKHLYDRNNRRVEQFMNEIEILTRLCHKNLVALHGCTSRHSHELLLVYEYIPNGTLASHLHGDLRKSGFLPWSIRMKIGIEIASALAYLHASDITHSDVKTMNILLDKNFCVKVADFGLSRLFPSDVTHVSTAPQGTPGYVDPEYYQCYQLTNKSDVYSFGVVLIELISSMLAVDMSREKDEINLANLAMKKIQKGALNELVDPSLGFESDNEVKRMIVSVAEVAFQCLQLDKELRPAMVEVLEVLEKIASGEDETEYLEEASGHDGAGLLKNTKQLPSPNNVIDKWESESITPNISS</sequence>
<evidence type="ECO:0000313" key="2">
    <source>
        <dbReference type="Proteomes" id="UP000828941"/>
    </source>
</evidence>
<dbReference type="Proteomes" id="UP000828941">
    <property type="component" value="Chromosome 1"/>
</dbReference>
<comment type="caution">
    <text evidence="1">The sequence shown here is derived from an EMBL/GenBank/DDBJ whole genome shotgun (WGS) entry which is preliminary data.</text>
</comment>
<reference evidence="1 2" key="1">
    <citation type="journal article" date="2022" name="DNA Res.">
        <title>Chromosomal-level genome assembly of the orchid tree Bauhinia variegata (Leguminosae; Cercidoideae) supports the allotetraploid origin hypothesis of Bauhinia.</title>
        <authorList>
            <person name="Zhong Y."/>
            <person name="Chen Y."/>
            <person name="Zheng D."/>
            <person name="Pang J."/>
            <person name="Liu Y."/>
            <person name="Luo S."/>
            <person name="Meng S."/>
            <person name="Qian L."/>
            <person name="Wei D."/>
            <person name="Dai S."/>
            <person name="Zhou R."/>
        </authorList>
    </citation>
    <scope>NUCLEOTIDE SEQUENCE [LARGE SCALE GENOMIC DNA]</scope>
    <source>
        <strain evidence="1">BV-YZ2020</strain>
    </source>
</reference>
<keyword evidence="2" id="KW-1185">Reference proteome</keyword>
<gene>
    <name evidence="1" type="ORF">L6164_001690</name>
</gene>
<dbReference type="EMBL" id="CM039426">
    <property type="protein sequence ID" value="KAI4357762.1"/>
    <property type="molecule type" value="Genomic_DNA"/>
</dbReference>
<name>A0ACB9QAF1_BAUVA</name>
<proteinExistence type="predicted"/>
<protein>
    <submittedName>
        <fullName evidence="1">Uncharacterized protein</fullName>
    </submittedName>
</protein>
<accession>A0ACB9QAF1</accession>